<sequence>MNLILLLLVLPVFCAAIALHIAAKDHAKASRRAFFALKSSLNRHRPYLRFAAILILLPMFRQANAQEVIHARAGQVVAANTAAKTLTLKVADGSTVVFHDVATPEPAMSFDKDLRDKTTAAAAFHDVGAYVVVFYFGFGEPTAVAVESMGATPPKRTAGSVTSFDRHQHLLTLNTESMGSQKVVVSDDTILDTPEGVVKASNFHPGKGQHLRCFAKPDSQNALFVAIN</sequence>
<reference evidence="1 2" key="1">
    <citation type="submission" date="2012-06" db="EMBL/GenBank/DDBJ databases">
        <title>Complete genome of Terriglobus roseus DSM 18391.</title>
        <authorList>
            <consortium name="US DOE Joint Genome Institute (JGI-PGF)"/>
            <person name="Lucas S."/>
            <person name="Copeland A."/>
            <person name="Lapidus A."/>
            <person name="Glavina del Rio T."/>
            <person name="Dalin E."/>
            <person name="Tice H."/>
            <person name="Bruce D."/>
            <person name="Goodwin L."/>
            <person name="Pitluck S."/>
            <person name="Peters L."/>
            <person name="Mikhailova N."/>
            <person name="Munk A.C.C."/>
            <person name="Kyrpides N."/>
            <person name="Mavromatis K."/>
            <person name="Ivanova N."/>
            <person name="Brettin T."/>
            <person name="Detter J.C."/>
            <person name="Han C."/>
            <person name="Larimer F."/>
            <person name="Land M."/>
            <person name="Hauser L."/>
            <person name="Markowitz V."/>
            <person name="Cheng J.-F."/>
            <person name="Hugenholtz P."/>
            <person name="Woyke T."/>
            <person name="Wu D."/>
            <person name="Brambilla E."/>
            <person name="Klenk H.-P."/>
            <person name="Eisen J.A."/>
        </authorList>
    </citation>
    <scope>NUCLEOTIDE SEQUENCE [LARGE SCALE GENOMIC DNA]</scope>
    <source>
        <strain evidence="2">DSM 18391 / NRRL B-41598 / KBS 63</strain>
    </source>
</reference>
<dbReference type="AlphaFoldDB" id="I3ZJ73"/>
<dbReference type="EMBL" id="CP003379">
    <property type="protein sequence ID" value="AFL89291.1"/>
    <property type="molecule type" value="Genomic_DNA"/>
</dbReference>
<gene>
    <name evidence="1" type="ordered locus">Terro_3059</name>
</gene>
<accession>I3ZJ73</accession>
<name>I3ZJ73_TERRK</name>
<dbReference type="Proteomes" id="UP000006056">
    <property type="component" value="Chromosome"/>
</dbReference>
<evidence type="ECO:0000313" key="2">
    <source>
        <dbReference type="Proteomes" id="UP000006056"/>
    </source>
</evidence>
<evidence type="ECO:0000313" key="1">
    <source>
        <dbReference type="EMBL" id="AFL89291.1"/>
    </source>
</evidence>
<dbReference type="HOGENOM" id="CLU_1214302_0_0_0"/>
<organism evidence="1 2">
    <name type="scientific">Terriglobus roseus (strain DSM 18391 / NRRL B-41598 / KBS 63)</name>
    <dbReference type="NCBI Taxonomy" id="926566"/>
    <lineage>
        <taxon>Bacteria</taxon>
        <taxon>Pseudomonadati</taxon>
        <taxon>Acidobacteriota</taxon>
        <taxon>Terriglobia</taxon>
        <taxon>Terriglobales</taxon>
        <taxon>Acidobacteriaceae</taxon>
        <taxon>Terriglobus</taxon>
    </lineage>
</organism>
<proteinExistence type="predicted"/>
<protein>
    <submittedName>
        <fullName evidence="1">Uncharacterized protein</fullName>
    </submittedName>
</protein>
<dbReference type="KEGG" id="trs:Terro_3059"/>
<keyword evidence="2" id="KW-1185">Reference proteome</keyword>